<dbReference type="EMBL" id="CAWVOK010000026">
    <property type="protein sequence ID" value="CAK8163259.1"/>
    <property type="molecule type" value="Genomic_DNA"/>
</dbReference>
<sequence>MLKKTRRLRCKNRVRFKLSQRINDRNRLSICKTNKHIYVQLINDSIAHTLAAASTQEKLFAEKYKGSINKSNKMAAKLLAEMLLQRVKNNKISMDVVFDRRHHKYCGVVKEFASSARSFGLRF</sequence>
<comment type="subunit">
    <text evidence="7">Part of the 50S ribosomal subunit; part of the 5S rRNA/L5/L18/L25 subcomplex. Contacts the 5S and 23S rRNAs.</text>
</comment>
<evidence type="ECO:0000256" key="1">
    <source>
        <dbReference type="ARBA" id="ARBA00007116"/>
    </source>
</evidence>
<evidence type="ECO:0000256" key="7">
    <source>
        <dbReference type="HAMAP-Rule" id="MF_01337"/>
    </source>
</evidence>
<keyword evidence="9" id="KW-1185">Reference proteome</keyword>
<dbReference type="PANTHER" id="PTHR12899:SF3">
    <property type="entry name" value="LARGE RIBOSOMAL SUBUNIT PROTEIN UL18M"/>
    <property type="match status" value="1"/>
</dbReference>
<dbReference type="InterPro" id="IPR004389">
    <property type="entry name" value="Ribosomal_uL18_bac-type"/>
</dbReference>
<dbReference type="Proteomes" id="UP001314181">
    <property type="component" value="Unassembled WGS sequence"/>
</dbReference>
<comment type="caution">
    <text evidence="8">The sequence shown here is derived from an EMBL/GenBank/DDBJ whole genome shotgun (WGS) entry which is preliminary data.</text>
</comment>
<dbReference type="HAMAP" id="MF_01337_B">
    <property type="entry name" value="Ribosomal_uL18_B"/>
    <property type="match status" value="1"/>
</dbReference>
<evidence type="ECO:0000313" key="9">
    <source>
        <dbReference type="Proteomes" id="UP001314181"/>
    </source>
</evidence>
<evidence type="ECO:0000313" key="8">
    <source>
        <dbReference type="EMBL" id="CAK8163259.1"/>
    </source>
</evidence>
<keyword evidence="2 7" id="KW-0699">rRNA-binding</keyword>
<reference evidence="8 9" key="1">
    <citation type="submission" date="2024-01" db="EMBL/GenBank/DDBJ databases">
        <authorList>
            <person name="Kunselman E."/>
        </authorList>
    </citation>
    <scope>NUCLEOTIDE SEQUENCE [LARGE SCALE GENOMIC DNA]</scope>
    <source>
        <strain evidence="8">2 abalone samples</strain>
    </source>
</reference>
<dbReference type="InterPro" id="IPR005484">
    <property type="entry name" value="Ribosomal_uL18_bac/plant/anim"/>
</dbReference>
<keyword evidence="4 7" id="KW-0689">Ribosomal protein</keyword>
<dbReference type="Pfam" id="PF00861">
    <property type="entry name" value="Ribosomal_L18p"/>
    <property type="match status" value="1"/>
</dbReference>
<dbReference type="Gene3D" id="3.30.420.100">
    <property type="match status" value="1"/>
</dbReference>
<evidence type="ECO:0000256" key="6">
    <source>
        <dbReference type="ARBA" id="ARBA00035197"/>
    </source>
</evidence>
<evidence type="ECO:0000256" key="5">
    <source>
        <dbReference type="ARBA" id="ARBA00023274"/>
    </source>
</evidence>
<comment type="similarity">
    <text evidence="1 7">Belongs to the universal ribosomal protein uL18 family.</text>
</comment>
<dbReference type="SUPFAM" id="SSF53137">
    <property type="entry name" value="Translational machinery components"/>
    <property type="match status" value="1"/>
</dbReference>
<dbReference type="PANTHER" id="PTHR12899">
    <property type="entry name" value="39S RIBOSOMAL PROTEIN L18, MITOCHONDRIAL"/>
    <property type="match status" value="1"/>
</dbReference>
<keyword evidence="5 7" id="KW-0687">Ribonucleoprotein</keyword>
<proteinExistence type="inferred from homology"/>
<dbReference type="InterPro" id="IPR057268">
    <property type="entry name" value="Ribosomal_L18"/>
</dbReference>
<evidence type="ECO:0000256" key="2">
    <source>
        <dbReference type="ARBA" id="ARBA00022730"/>
    </source>
</evidence>
<protein>
    <recommendedName>
        <fullName evidence="6 7">Large ribosomal subunit protein uL18</fullName>
    </recommendedName>
</protein>
<gene>
    <name evidence="7 8" type="primary">rplR</name>
    <name evidence="8" type="ORF">CAXC1_330019</name>
</gene>
<evidence type="ECO:0000256" key="4">
    <source>
        <dbReference type="ARBA" id="ARBA00022980"/>
    </source>
</evidence>
<dbReference type="RefSeq" id="WP_338364304.1">
    <property type="nucleotide sequence ID" value="NZ_CAWVOK010000026.1"/>
</dbReference>
<name>A0ABM9N8D9_9RICK</name>
<keyword evidence="3 7" id="KW-0694">RNA-binding</keyword>
<organism evidence="8 9">
    <name type="scientific">Candidatus Xenohaliotis californiensis</name>
    <dbReference type="NCBI Taxonomy" id="84677"/>
    <lineage>
        <taxon>Bacteria</taxon>
        <taxon>Pseudomonadati</taxon>
        <taxon>Pseudomonadota</taxon>
        <taxon>Alphaproteobacteria</taxon>
        <taxon>Rickettsiales</taxon>
        <taxon>Anaplasmataceae</taxon>
        <taxon>Candidatus Xenohaliotis</taxon>
    </lineage>
</organism>
<evidence type="ECO:0000256" key="3">
    <source>
        <dbReference type="ARBA" id="ARBA00022884"/>
    </source>
</evidence>
<dbReference type="CDD" id="cd00432">
    <property type="entry name" value="Ribosomal_L18_L5e"/>
    <property type="match status" value="1"/>
</dbReference>
<comment type="function">
    <text evidence="7">This is one of the proteins that bind and probably mediate the attachment of the 5S RNA into the large ribosomal subunit, where it forms part of the central protuberance.</text>
</comment>
<accession>A0ABM9N8D9</accession>